<dbReference type="InterPro" id="IPR000433">
    <property type="entry name" value="Znf_ZZ"/>
</dbReference>
<dbReference type="InterPro" id="IPR009057">
    <property type="entry name" value="Homeodomain-like_sf"/>
</dbReference>
<reference evidence="9" key="2">
    <citation type="submission" date="2021-01" db="UniProtKB">
        <authorList>
            <consortium name="EnsemblMetazoa"/>
        </authorList>
    </citation>
    <scope>IDENTIFICATION</scope>
</reference>
<feature type="compositionally biased region" description="Basic and acidic residues" evidence="5">
    <location>
        <begin position="254"/>
        <end position="299"/>
    </location>
</feature>
<dbReference type="KEGG" id="spu:584395"/>
<dbReference type="InterPro" id="IPR017930">
    <property type="entry name" value="Myb_dom"/>
</dbReference>
<dbReference type="RefSeq" id="XP_030853886.1">
    <property type="nucleotide sequence ID" value="XM_030998026.1"/>
</dbReference>
<feature type="domain" description="ZZ-type" evidence="7">
    <location>
        <begin position="933"/>
        <end position="992"/>
    </location>
</feature>
<dbReference type="Proteomes" id="UP000007110">
    <property type="component" value="Unassembled WGS sequence"/>
</dbReference>
<dbReference type="Pfam" id="PF00249">
    <property type="entry name" value="Myb_DNA-binding"/>
    <property type="match status" value="1"/>
</dbReference>
<dbReference type="FunCoup" id="A0A7M7PNJ0">
    <property type="interactions" value="937"/>
</dbReference>
<keyword evidence="1" id="KW-0479">Metal-binding</keyword>
<feature type="compositionally biased region" description="Basic and acidic residues" evidence="5">
    <location>
        <begin position="129"/>
        <end position="213"/>
    </location>
</feature>
<feature type="compositionally biased region" description="Polar residues" evidence="5">
    <location>
        <begin position="1"/>
        <end position="12"/>
    </location>
</feature>
<dbReference type="EnsemblMetazoa" id="XM_030998026">
    <property type="protein sequence ID" value="XP_030853886"/>
    <property type="gene ID" value="LOC584395"/>
</dbReference>
<dbReference type="GO" id="GO:0070461">
    <property type="term" value="C:SAGA-type complex"/>
    <property type="evidence" value="ECO:0007669"/>
    <property type="project" value="UniProtKB-ARBA"/>
</dbReference>
<evidence type="ECO:0000256" key="2">
    <source>
        <dbReference type="ARBA" id="ARBA00022771"/>
    </source>
</evidence>
<dbReference type="PANTHER" id="PTHR22705">
    <property type="entry name" value="ZINC FINGER, ZZ DOMAIN CONTAINING 3"/>
    <property type="match status" value="1"/>
</dbReference>
<evidence type="ECO:0008006" key="11">
    <source>
        <dbReference type="Google" id="ProtNLM"/>
    </source>
</evidence>
<dbReference type="PANTHER" id="PTHR22705:SF0">
    <property type="entry name" value="ZZ-TYPE ZINC FINGER-CONTAINING PROTEIN 3"/>
    <property type="match status" value="1"/>
</dbReference>
<dbReference type="SUPFAM" id="SSF57850">
    <property type="entry name" value="RING/U-box"/>
    <property type="match status" value="1"/>
</dbReference>
<feature type="compositionally biased region" description="Basic and acidic residues" evidence="5">
    <location>
        <begin position="424"/>
        <end position="434"/>
    </location>
</feature>
<dbReference type="Gene3D" id="1.10.10.60">
    <property type="entry name" value="Homeodomain-like"/>
    <property type="match status" value="1"/>
</dbReference>
<dbReference type="InterPro" id="IPR043145">
    <property type="entry name" value="Znf_ZZ_sf"/>
</dbReference>
<accession>A0A7M7PNJ0</accession>
<feature type="domain" description="HTH myb-type" evidence="8">
    <location>
        <begin position="796"/>
        <end position="826"/>
    </location>
</feature>
<evidence type="ECO:0000256" key="3">
    <source>
        <dbReference type="ARBA" id="ARBA00022833"/>
    </source>
</evidence>
<feature type="compositionally biased region" description="Basic and acidic residues" evidence="5">
    <location>
        <begin position="370"/>
        <end position="385"/>
    </location>
</feature>
<dbReference type="Gene3D" id="3.30.60.90">
    <property type="match status" value="1"/>
</dbReference>
<dbReference type="SMART" id="SM00291">
    <property type="entry name" value="ZnF_ZZ"/>
    <property type="match status" value="1"/>
</dbReference>
<protein>
    <recommendedName>
        <fullName evidence="11">ZZ-type zinc finger-containing protein 3</fullName>
    </recommendedName>
</protein>
<dbReference type="InterPro" id="IPR037830">
    <property type="entry name" value="ZZZ3"/>
</dbReference>
<evidence type="ECO:0000259" key="8">
    <source>
        <dbReference type="PROSITE" id="PS51294"/>
    </source>
</evidence>
<evidence type="ECO:0000256" key="1">
    <source>
        <dbReference type="ARBA" id="ARBA00022723"/>
    </source>
</evidence>
<evidence type="ECO:0000313" key="9">
    <source>
        <dbReference type="EnsemblMetazoa" id="XP_030853886"/>
    </source>
</evidence>
<evidence type="ECO:0000259" key="7">
    <source>
        <dbReference type="PROSITE" id="PS50135"/>
    </source>
</evidence>
<name>A0A7M7PNJ0_STRPU</name>
<keyword evidence="10" id="KW-1185">Reference proteome</keyword>
<dbReference type="SMART" id="SM00717">
    <property type="entry name" value="SANT"/>
    <property type="match status" value="1"/>
</dbReference>
<dbReference type="GO" id="GO:0008270">
    <property type="term" value="F:zinc ion binding"/>
    <property type="evidence" value="ECO:0007669"/>
    <property type="project" value="UniProtKB-KW"/>
</dbReference>
<dbReference type="Pfam" id="PF00569">
    <property type="entry name" value="ZZ"/>
    <property type="match status" value="1"/>
</dbReference>
<evidence type="ECO:0000256" key="4">
    <source>
        <dbReference type="PROSITE-ProRule" id="PRU00228"/>
    </source>
</evidence>
<feature type="compositionally biased region" description="Basic and acidic residues" evidence="5">
    <location>
        <begin position="306"/>
        <end position="317"/>
    </location>
</feature>
<dbReference type="InterPro" id="IPR001005">
    <property type="entry name" value="SANT/Myb"/>
</dbReference>
<feature type="region of interest" description="Disordered" evidence="5">
    <location>
        <begin position="1"/>
        <end position="515"/>
    </location>
</feature>
<keyword evidence="3" id="KW-0862">Zinc</keyword>
<dbReference type="PROSITE" id="PS50090">
    <property type="entry name" value="MYB_LIKE"/>
    <property type="match status" value="1"/>
</dbReference>
<feature type="compositionally biased region" description="Basic and acidic residues" evidence="5">
    <location>
        <begin position="500"/>
        <end position="515"/>
    </location>
</feature>
<dbReference type="OrthoDB" id="20473at2759"/>
<dbReference type="PROSITE" id="PS50135">
    <property type="entry name" value="ZF_ZZ_2"/>
    <property type="match status" value="1"/>
</dbReference>
<evidence type="ECO:0000256" key="5">
    <source>
        <dbReference type="SAM" id="MobiDB-lite"/>
    </source>
</evidence>
<feature type="compositionally biased region" description="Basic and acidic residues" evidence="5">
    <location>
        <begin position="49"/>
        <end position="61"/>
    </location>
</feature>
<sequence>MRRATRSSSGRPTSPDAELFQEYHKDRNTRSRKPSGLPISPDAELWQEPEERATRSRKPSEDLVVLELPRITRIGKRSGSSGRSPEPPKLSPRGGRSAEGGHKHEKRGLSPAEESPRETSTKKRRRSGRVVEEDVEKEKQEMQEKDEKDDGDKRDKVSEKKGKSPRERKHDGNLKEKGVKEKDPKEKEDKEVKAKVKDKHQDNVTKEHKKVEDSTTASIEPSGKSRRRTRSGRQGIDGDEESSTHSHQTTQQDSKPDLPEKGDGGKSTDEPAAKHQSSKDHGRPSSKSGQDKEKLDVPRLRSPPRSPEKSRKVETAKVELLNINLDLGELTVKTSSKPPPRGALSPSLRMSPRRARQPSGQKSSDDPESIESKDTQDKNSGEEIKTPSTAPSHKESTELNTASEKDQTKDKPGKRKKSAIACRDISKDFDESKEIPQSPTRLTRARKEEDFPAQKEDTPGKDDEILSWDSKSNKAKKSRSPMKSPRDSLSLSPRKGLRSGRADGTPDHNRAQEQEQVKVVAMEMEQIPPPVSAYTSMAQKGVTVSQGEEQDVRPLPELERAPTFGELLAAEKQAKAADDVTEISDEVAAKIREWRVHEEESVGFQGEEWYAEEVDEGEPFYYESDHMALKGNKDYRMLLRTITTLEAQRKQAVKDLDKLVTAQREALRNPLKFVHRLQKKDTLHLPSPQRIVLLPEIPWGRYLGHPDSKELILGLSHQTRASLKPKGIFGGGPWAGTSSSSIPIDDQDEDEKNKSVIRGRLWDETKPDTFNRLWTVGEQKRLEDLLTTHPSEEVEARRWEKIAKDLGNRTRHQVASRVQKYFIKLGKAGLPIPGRMPNMATYTLKKPTQRRYMNPYNRLTCAPSTFLQSIRAPVLMNEDDDDAFDYEMDYDADSIMEEDDIPSELKGSEEYKELVRLKKLRNITLKQQTDMSHAGYSCDGCDVSPIVGVRWHCVNCPMEISTDLCQSCVNDDFQSEVHRSSHRMDPVHIGQSAGFVDSDYTSFTGTSGDYNYLDPNYSPAVL</sequence>
<feature type="compositionally biased region" description="Basic and acidic residues" evidence="5">
    <location>
        <begin position="392"/>
        <end position="411"/>
    </location>
</feature>
<reference evidence="10" key="1">
    <citation type="submission" date="2015-02" db="EMBL/GenBank/DDBJ databases">
        <title>Genome sequencing for Strongylocentrotus purpuratus.</title>
        <authorList>
            <person name="Murali S."/>
            <person name="Liu Y."/>
            <person name="Vee V."/>
            <person name="English A."/>
            <person name="Wang M."/>
            <person name="Skinner E."/>
            <person name="Han Y."/>
            <person name="Muzny D.M."/>
            <person name="Worley K.C."/>
            <person name="Gibbs R.A."/>
        </authorList>
    </citation>
    <scope>NUCLEOTIDE SEQUENCE</scope>
</reference>
<dbReference type="InParanoid" id="A0A7M7PNJ0"/>
<dbReference type="GeneID" id="584395"/>
<dbReference type="AlphaFoldDB" id="A0A7M7PNJ0"/>
<keyword evidence="2 4" id="KW-0863">Zinc-finger</keyword>
<feature type="compositionally biased region" description="Basic and acidic residues" evidence="5">
    <location>
        <begin position="445"/>
        <end position="464"/>
    </location>
</feature>
<proteinExistence type="predicted"/>
<organism evidence="9 10">
    <name type="scientific">Strongylocentrotus purpuratus</name>
    <name type="common">Purple sea urchin</name>
    <dbReference type="NCBI Taxonomy" id="7668"/>
    <lineage>
        <taxon>Eukaryota</taxon>
        <taxon>Metazoa</taxon>
        <taxon>Echinodermata</taxon>
        <taxon>Eleutherozoa</taxon>
        <taxon>Echinozoa</taxon>
        <taxon>Echinoidea</taxon>
        <taxon>Euechinoidea</taxon>
        <taxon>Echinacea</taxon>
        <taxon>Camarodonta</taxon>
        <taxon>Echinidea</taxon>
        <taxon>Strongylocentrotidae</taxon>
        <taxon>Strongylocentrotus</taxon>
    </lineage>
</organism>
<evidence type="ECO:0000313" key="10">
    <source>
        <dbReference type="Proteomes" id="UP000007110"/>
    </source>
</evidence>
<evidence type="ECO:0000259" key="6">
    <source>
        <dbReference type="PROSITE" id="PS50090"/>
    </source>
</evidence>
<dbReference type="PROSITE" id="PS51294">
    <property type="entry name" value="HTH_MYB"/>
    <property type="match status" value="1"/>
</dbReference>
<feature type="domain" description="Myb-like" evidence="6">
    <location>
        <begin position="766"/>
        <end position="822"/>
    </location>
</feature>
<dbReference type="CDD" id="cd00167">
    <property type="entry name" value="SANT"/>
    <property type="match status" value="1"/>
</dbReference>
<dbReference type="SUPFAM" id="SSF46689">
    <property type="entry name" value="Homeodomain-like"/>
    <property type="match status" value="1"/>
</dbReference>